<accession>F4QNP8</accession>
<dbReference type="AlphaFoldDB" id="F4QNP8"/>
<dbReference type="PANTHER" id="PTHR47816">
    <property type="entry name" value="RIBOSOMAL RNA SMALL SUBUNIT METHYLTRANSFERASE C"/>
    <property type="match status" value="1"/>
</dbReference>
<dbReference type="GO" id="GO:0008757">
    <property type="term" value="F:S-adenosylmethionine-dependent methyltransferase activity"/>
    <property type="evidence" value="ECO:0007669"/>
    <property type="project" value="InterPro"/>
</dbReference>
<dbReference type="InterPro" id="IPR029063">
    <property type="entry name" value="SAM-dependent_MTases_sf"/>
</dbReference>
<keyword evidence="1" id="KW-0963">Cytoplasm</keyword>
<keyword evidence="5" id="KW-0949">S-adenosyl-L-methionine</keyword>
<evidence type="ECO:0000256" key="5">
    <source>
        <dbReference type="ARBA" id="ARBA00022691"/>
    </source>
</evidence>
<dbReference type="STRING" id="715226.ABI_23680"/>
<dbReference type="GO" id="GO:0006364">
    <property type="term" value="P:rRNA processing"/>
    <property type="evidence" value="ECO:0007669"/>
    <property type="project" value="UniProtKB-KW"/>
</dbReference>
<keyword evidence="4 7" id="KW-0808">Transferase</keyword>
<dbReference type="SUPFAM" id="SSF53335">
    <property type="entry name" value="S-adenosyl-L-methionine-dependent methyltransferases"/>
    <property type="match status" value="1"/>
</dbReference>
<protein>
    <submittedName>
        <fullName evidence="7">Methyltransferase small domain protein</fullName>
    </submittedName>
</protein>
<dbReference type="HOGENOM" id="CLU_049581_1_0_5"/>
<dbReference type="Gene3D" id="3.40.50.150">
    <property type="entry name" value="Vaccinia Virus protein VP39"/>
    <property type="match status" value="1"/>
</dbReference>
<dbReference type="PANTHER" id="PTHR47816:SF4">
    <property type="entry name" value="RIBOSOMAL RNA SMALL SUBUNIT METHYLTRANSFERASE C"/>
    <property type="match status" value="1"/>
</dbReference>
<evidence type="ECO:0000259" key="6">
    <source>
        <dbReference type="Pfam" id="PF05175"/>
    </source>
</evidence>
<organism evidence="7 8">
    <name type="scientific">Asticcacaulis biprosthecium C19</name>
    <dbReference type="NCBI Taxonomy" id="715226"/>
    <lineage>
        <taxon>Bacteria</taxon>
        <taxon>Pseudomonadati</taxon>
        <taxon>Pseudomonadota</taxon>
        <taxon>Alphaproteobacteria</taxon>
        <taxon>Caulobacterales</taxon>
        <taxon>Caulobacteraceae</taxon>
        <taxon>Asticcacaulis</taxon>
    </lineage>
</organism>
<dbReference type="GO" id="GO:0003676">
    <property type="term" value="F:nucleic acid binding"/>
    <property type="evidence" value="ECO:0007669"/>
    <property type="project" value="InterPro"/>
</dbReference>
<dbReference type="Proteomes" id="UP000006512">
    <property type="component" value="Unassembled WGS sequence"/>
</dbReference>
<dbReference type="InterPro" id="IPR046977">
    <property type="entry name" value="RsmC/RlmG"/>
</dbReference>
<dbReference type="Pfam" id="PF05175">
    <property type="entry name" value="MTS"/>
    <property type="match status" value="1"/>
</dbReference>
<evidence type="ECO:0000256" key="1">
    <source>
        <dbReference type="ARBA" id="ARBA00022490"/>
    </source>
</evidence>
<sequence>MAFDPVLETLCLALSEDVPAPADGPALFLRARYNPALDVLPREAWLCDQSFKPDYDVLVRQGFALREAPPFREDGDGTQYGLVCVLPPRQREEYRALLARAVTETRPGGIVLASVSNLEGAKTVENDLKALCGNVTSLSKNKCRAFWAHVGDGIDRDLVAAWSQLDAPREVEGGLIGRPGLFAWDRIDAGSRLLAENLPKLSGKGADLGAGAGYLSREVLQRCPAVTHLTLFEAESRALPLARQNLASFADRCDFHWHDVTKGVPISVSGPFDFIVMNPPFHTGRADRNDLGHGFIRAAAGALEKGSALWMVANRHLPYEEVLKAAFKTVITVADAPRYKVFKAVK</sequence>
<dbReference type="GO" id="GO:0032259">
    <property type="term" value="P:methylation"/>
    <property type="evidence" value="ECO:0007669"/>
    <property type="project" value="UniProtKB-KW"/>
</dbReference>
<dbReference type="OrthoDB" id="9816072at2"/>
<evidence type="ECO:0000256" key="3">
    <source>
        <dbReference type="ARBA" id="ARBA00022603"/>
    </source>
</evidence>
<dbReference type="RefSeq" id="WP_006273138.1">
    <property type="nucleotide sequence ID" value="NZ_GL883078.1"/>
</dbReference>
<evidence type="ECO:0000313" key="7">
    <source>
        <dbReference type="EMBL" id="EGF90956.1"/>
    </source>
</evidence>
<dbReference type="InterPro" id="IPR007848">
    <property type="entry name" value="Small_mtfrase_dom"/>
</dbReference>
<dbReference type="CDD" id="cd02440">
    <property type="entry name" value="AdoMet_MTases"/>
    <property type="match status" value="1"/>
</dbReference>
<dbReference type="eggNOG" id="COG2813">
    <property type="taxonomic scope" value="Bacteria"/>
</dbReference>
<evidence type="ECO:0000256" key="4">
    <source>
        <dbReference type="ARBA" id="ARBA00022679"/>
    </source>
</evidence>
<dbReference type="GO" id="GO:0008170">
    <property type="term" value="F:N-methyltransferase activity"/>
    <property type="evidence" value="ECO:0007669"/>
    <property type="project" value="UniProtKB-ARBA"/>
</dbReference>
<keyword evidence="3 7" id="KW-0489">Methyltransferase</keyword>
<evidence type="ECO:0000313" key="8">
    <source>
        <dbReference type="Proteomes" id="UP000006512"/>
    </source>
</evidence>
<feature type="domain" description="Methyltransferase small" evidence="6">
    <location>
        <begin position="175"/>
        <end position="343"/>
    </location>
</feature>
<proteinExistence type="predicted"/>
<name>F4QNP8_9CAUL</name>
<dbReference type="EMBL" id="GL883078">
    <property type="protein sequence ID" value="EGF90956.1"/>
    <property type="molecule type" value="Genomic_DNA"/>
</dbReference>
<dbReference type="InterPro" id="IPR002052">
    <property type="entry name" value="DNA_methylase_N6_adenine_CS"/>
</dbReference>
<keyword evidence="8" id="KW-1185">Reference proteome</keyword>
<evidence type="ECO:0000256" key="2">
    <source>
        <dbReference type="ARBA" id="ARBA00022552"/>
    </source>
</evidence>
<keyword evidence="2" id="KW-0698">rRNA processing</keyword>
<gene>
    <name evidence="7" type="ORF">ABI_23680</name>
</gene>
<dbReference type="PROSITE" id="PS00092">
    <property type="entry name" value="N6_MTASE"/>
    <property type="match status" value="1"/>
</dbReference>
<reference evidence="8" key="1">
    <citation type="submission" date="2011-03" db="EMBL/GenBank/DDBJ databases">
        <title>Draft genome sequence of Brevundimonas diminuta.</title>
        <authorList>
            <person name="Brown P.J.B."/>
            <person name="Buechlein A."/>
            <person name="Hemmerich C."/>
            <person name="Brun Y.V."/>
        </authorList>
    </citation>
    <scope>NUCLEOTIDE SEQUENCE [LARGE SCALE GENOMIC DNA]</scope>
    <source>
        <strain evidence="8">C19</strain>
    </source>
</reference>